<dbReference type="Proteomes" id="UP001566132">
    <property type="component" value="Unassembled WGS sequence"/>
</dbReference>
<comment type="cofactor">
    <cofactor evidence="1">
        <name>heme</name>
        <dbReference type="ChEBI" id="CHEBI:30413"/>
    </cofactor>
</comment>
<name>A0ABD1F386_HYPHA</name>
<proteinExistence type="inferred from homology"/>
<organism evidence="13 14">
    <name type="scientific">Hypothenemus hampei</name>
    <name type="common">Coffee berry borer</name>
    <dbReference type="NCBI Taxonomy" id="57062"/>
    <lineage>
        <taxon>Eukaryota</taxon>
        <taxon>Metazoa</taxon>
        <taxon>Ecdysozoa</taxon>
        <taxon>Arthropoda</taxon>
        <taxon>Hexapoda</taxon>
        <taxon>Insecta</taxon>
        <taxon>Pterygota</taxon>
        <taxon>Neoptera</taxon>
        <taxon>Endopterygota</taxon>
        <taxon>Coleoptera</taxon>
        <taxon>Polyphaga</taxon>
        <taxon>Cucujiformia</taxon>
        <taxon>Curculionidae</taxon>
        <taxon>Scolytinae</taxon>
        <taxon>Hypothenemus</taxon>
    </lineage>
</organism>
<reference evidence="13 14" key="1">
    <citation type="submission" date="2024-05" db="EMBL/GenBank/DDBJ databases">
        <title>Genetic variation in Jamaican populations of the coffee berry borer (Hypothenemus hampei).</title>
        <authorList>
            <person name="Errbii M."/>
            <person name="Myrie A."/>
        </authorList>
    </citation>
    <scope>NUCLEOTIDE SEQUENCE [LARGE SCALE GENOMIC DNA]</scope>
    <source>
        <strain evidence="13">JA-Hopewell-2020-01-JO</strain>
        <tissue evidence="13">Whole body</tissue>
    </source>
</reference>
<evidence type="ECO:0000313" key="14">
    <source>
        <dbReference type="Proteomes" id="UP001566132"/>
    </source>
</evidence>
<evidence type="ECO:0000256" key="11">
    <source>
        <dbReference type="ARBA" id="ARBA00023033"/>
    </source>
</evidence>
<gene>
    <name evidence="13" type="ORF">ABEB36_004296</name>
</gene>
<evidence type="ECO:0000256" key="12">
    <source>
        <dbReference type="ARBA" id="ARBA00023136"/>
    </source>
</evidence>
<evidence type="ECO:0000256" key="8">
    <source>
        <dbReference type="ARBA" id="ARBA00022848"/>
    </source>
</evidence>
<keyword evidence="10" id="KW-0408">Iron</keyword>
<dbReference type="GO" id="GO:0046872">
    <property type="term" value="F:metal ion binding"/>
    <property type="evidence" value="ECO:0007669"/>
    <property type="project" value="UniProtKB-KW"/>
</dbReference>
<keyword evidence="9" id="KW-0560">Oxidoreductase</keyword>
<dbReference type="SUPFAM" id="SSF48264">
    <property type="entry name" value="Cytochrome P450"/>
    <property type="match status" value="1"/>
</dbReference>
<evidence type="ECO:0000256" key="7">
    <source>
        <dbReference type="ARBA" id="ARBA00022824"/>
    </source>
</evidence>
<dbReference type="InterPro" id="IPR001128">
    <property type="entry name" value="Cyt_P450"/>
</dbReference>
<keyword evidence="5" id="KW-0349">Heme</keyword>
<accession>A0ABD1F386</accession>
<dbReference type="PANTHER" id="PTHR24292">
    <property type="entry name" value="CYTOCHROME P450"/>
    <property type="match status" value="1"/>
</dbReference>
<evidence type="ECO:0000256" key="5">
    <source>
        <dbReference type="ARBA" id="ARBA00022617"/>
    </source>
</evidence>
<keyword evidence="11" id="KW-0503">Monooxygenase</keyword>
<comment type="subcellular location">
    <subcellularLocation>
        <location evidence="3">Endoplasmic reticulum membrane</location>
        <topology evidence="3">Peripheral membrane protein</topology>
    </subcellularLocation>
    <subcellularLocation>
        <location evidence="2">Microsome membrane</location>
        <topology evidence="2">Peripheral membrane protein</topology>
    </subcellularLocation>
</comment>
<keyword evidence="6" id="KW-0479">Metal-binding</keyword>
<comment type="similarity">
    <text evidence="4">Belongs to the cytochrome P450 family.</text>
</comment>
<dbReference type="InterPro" id="IPR036396">
    <property type="entry name" value="Cyt_P450_sf"/>
</dbReference>
<evidence type="ECO:0000256" key="6">
    <source>
        <dbReference type="ARBA" id="ARBA00022723"/>
    </source>
</evidence>
<evidence type="ECO:0000256" key="10">
    <source>
        <dbReference type="ARBA" id="ARBA00023004"/>
    </source>
</evidence>
<keyword evidence="7" id="KW-0256">Endoplasmic reticulum</keyword>
<dbReference type="PANTHER" id="PTHR24292:SF54">
    <property type="entry name" value="CYP9F3-RELATED"/>
    <property type="match status" value="1"/>
</dbReference>
<evidence type="ECO:0000256" key="9">
    <source>
        <dbReference type="ARBA" id="ARBA00023002"/>
    </source>
</evidence>
<dbReference type="Gene3D" id="1.10.630.10">
    <property type="entry name" value="Cytochrome P450"/>
    <property type="match status" value="1"/>
</dbReference>
<dbReference type="GO" id="GO:0005789">
    <property type="term" value="C:endoplasmic reticulum membrane"/>
    <property type="evidence" value="ECO:0007669"/>
    <property type="project" value="UniProtKB-SubCell"/>
</dbReference>
<keyword evidence="14" id="KW-1185">Reference proteome</keyword>
<evidence type="ECO:0000256" key="2">
    <source>
        <dbReference type="ARBA" id="ARBA00004174"/>
    </source>
</evidence>
<dbReference type="GO" id="GO:0004497">
    <property type="term" value="F:monooxygenase activity"/>
    <property type="evidence" value="ECO:0007669"/>
    <property type="project" value="UniProtKB-KW"/>
</dbReference>
<sequence length="83" mass="9418">MMEARKGNKIEEGNAIETGYATVQEDSYFDKAKFKQTKYLTNDDIASQAFFFFLAGFESVSTALCYGAHELAMNKDVQDKLRE</sequence>
<evidence type="ECO:0000256" key="3">
    <source>
        <dbReference type="ARBA" id="ARBA00004406"/>
    </source>
</evidence>
<dbReference type="EMBL" id="JBDJPC010000003">
    <property type="protein sequence ID" value="KAL1509584.1"/>
    <property type="molecule type" value="Genomic_DNA"/>
</dbReference>
<keyword evidence="8" id="KW-0492">Microsome</keyword>
<evidence type="ECO:0000313" key="13">
    <source>
        <dbReference type="EMBL" id="KAL1509584.1"/>
    </source>
</evidence>
<dbReference type="InterPro" id="IPR050476">
    <property type="entry name" value="Insect_CytP450_Detox"/>
</dbReference>
<evidence type="ECO:0000256" key="4">
    <source>
        <dbReference type="ARBA" id="ARBA00010617"/>
    </source>
</evidence>
<comment type="caution">
    <text evidence="13">The sequence shown here is derived from an EMBL/GenBank/DDBJ whole genome shotgun (WGS) entry which is preliminary data.</text>
</comment>
<dbReference type="AlphaFoldDB" id="A0ABD1F386"/>
<protein>
    <submittedName>
        <fullName evidence="13">Uncharacterized protein</fullName>
    </submittedName>
</protein>
<evidence type="ECO:0000256" key="1">
    <source>
        <dbReference type="ARBA" id="ARBA00001971"/>
    </source>
</evidence>
<dbReference type="Pfam" id="PF00067">
    <property type="entry name" value="p450"/>
    <property type="match status" value="1"/>
</dbReference>
<keyword evidence="12" id="KW-0472">Membrane</keyword>